<protein>
    <submittedName>
        <fullName evidence="4">Protein of uncharacterized function (DUF3494)</fullName>
    </submittedName>
</protein>
<dbReference type="Pfam" id="PF11999">
    <property type="entry name" value="Ice_binding"/>
    <property type="match status" value="1"/>
</dbReference>
<accession>A0A378JKJ8</accession>
<sequence>MLKKISYGIALCSLMLPLMSQAKSEELACEKNASLVQDVTFTQVPTFNPVMTTFTVQTGVYTLRNNTRATIGLRDISVVPVAGDTLPPGTAFIDSTVPNACGAFLAPFASCNIRVVVYPVLPGYYNRLLHVGINSRQCSLNSPISTVAVTPIVEPVLPGIAFIQPYYTCLINAQAAVSSANEGGPSVVSGAVCSNAEVNGFPIGVAAQVNEGAPIASADLENAALANTFLRGLCPEFPIAGPITGVFTPGVYCLSSSELSGQVVLSGPGSYFFVTEAGLATADGSQIVLVNGAIANNIFFSTSGQTTLGNNSLFQGNLINEQSNLRIGTGVTIVGSVKNLGANLTIRRVTAIAP</sequence>
<dbReference type="Proteomes" id="UP000254794">
    <property type="component" value="Unassembled WGS sequence"/>
</dbReference>
<reference evidence="4 5" key="1">
    <citation type="submission" date="2018-06" db="EMBL/GenBank/DDBJ databases">
        <authorList>
            <consortium name="Pathogen Informatics"/>
            <person name="Doyle S."/>
        </authorList>
    </citation>
    <scope>NUCLEOTIDE SEQUENCE [LARGE SCALE GENOMIC DNA]</scope>
    <source>
        <strain evidence="4 5">NCTC13316</strain>
    </source>
</reference>
<dbReference type="OrthoDB" id="5507507at2"/>
<dbReference type="RefSeq" id="WP_115330521.1">
    <property type="nucleotide sequence ID" value="NZ_CAAAHP010000007.1"/>
</dbReference>
<keyword evidence="2 3" id="KW-0732">Signal</keyword>
<dbReference type="EMBL" id="UGOD01000001">
    <property type="protein sequence ID" value="STX50843.1"/>
    <property type="molecule type" value="Genomic_DNA"/>
</dbReference>
<evidence type="ECO:0000256" key="3">
    <source>
        <dbReference type="SAM" id="SignalP"/>
    </source>
</evidence>
<evidence type="ECO:0000256" key="1">
    <source>
        <dbReference type="ARBA" id="ARBA00005445"/>
    </source>
</evidence>
<dbReference type="InterPro" id="IPR021884">
    <property type="entry name" value="Ice-bd_prot"/>
</dbReference>
<feature type="chain" id="PRO_5016870239" evidence="3">
    <location>
        <begin position="23"/>
        <end position="354"/>
    </location>
</feature>
<dbReference type="AlphaFoldDB" id="A0A378JKJ8"/>
<comment type="similarity">
    <text evidence="1">Belongs to the ice-binding protein family.</text>
</comment>
<feature type="signal peptide" evidence="3">
    <location>
        <begin position="1"/>
        <end position="22"/>
    </location>
</feature>
<proteinExistence type="inferred from homology"/>
<keyword evidence="5" id="KW-1185">Reference proteome</keyword>
<name>A0A378JKJ8_9GAMM</name>
<evidence type="ECO:0000313" key="5">
    <source>
        <dbReference type="Proteomes" id="UP000254794"/>
    </source>
</evidence>
<gene>
    <name evidence="4" type="ORF">NCTC13316_00931</name>
</gene>
<evidence type="ECO:0000313" key="4">
    <source>
        <dbReference type="EMBL" id="STX50843.1"/>
    </source>
</evidence>
<organism evidence="4 5">
    <name type="scientific">Legionella busanensis</name>
    <dbReference type="NCBI Taxonomy" id="190655"/>
    <lineage>
        <taxon>Bacteria</taxon>
        <taxon>Pseudomonadati</taxon>
        <taxon>Pseudomonadota</taxon>
        <taxon>Gammaproteobacteria</taxon>
        <taxon>Legionellales</taxon>
        <taxon>Legionellaceae</taxon>
        <taxon>Legionella</taxon>
    </lineage>
</organism>
<evidence type="ECO:0000256" key="2">
    <source>
        <dbReference type="ARBA" id="ARBA00022729"/>
    </source>
</evidence>